<dbReference type="InterPro" id="IPR025698">
    <property type="entry name" value="2TM_dom"/>
</dbReference>
<evidence type="ECO:0000256" key="2">
    <source>
        <dbReference type="SAM" id="MobiDB-lite"/>
    </source>
</evidence>
<dbReference type="AlphaFoldDB" id="A0A6J4H214"/>
<gene>
    <name evidence="4" type="ORF">AVDCRST_MAG63-24</name>
</gene>
<evidence type="ECO:0000259" key="3">
    <source>
        <dbReference type="Pfam" id="PF13239"/>
    </source>
</evidence>
<reference evidence="4" key="1">
    <citation type="submission" date="2020-02" db="EMBL/GenBank/DDBJ databases">
        <authorList>
            <person name="Meier V. D."/>
        </authorList>
    </citation>
    <scope>NUCLEOTIDE SEQUENCE</scope>
    <source>
        <strain evidence="4">AVDCRST_MAG63</strain>
    </source>
</reference>
<feature type="region of interest" description="Disordered" evidence="2">
    <location>
        <begin position="154"/>
        <end position="174"/>
    </location>
</feature>
<feature type="domain" description="2TM" evidence="3">
    <location>
        <begin position="77"/>
        <end position="157"/>
    </location>
</feature>
<organism evidence="4">
    <name type="scientific">uncultured Armatimonadetes bacterium</name>
    <dbReference type="NCBI Taxonomy" id="157466"/>
    <lineage>
        <taxon>Bacteria</taxon>
        <taxon>Bacillati</taxon>
        <taxon>Armatimonadota</taxon>
        <taxon>environmental samples</taxon>
    </lineage>
</organism>
<dbReference type="EMBL" id="CADCTO010000004">
    <property type="protein sequence ID" value="CAA9212016.1"/>
    <property type="molecule type" value="Genomic_DNA"/>
</dbReference>
<dbReference type="Pfam" id="PF13239">
    <property type="entry name" value="2TM"/>
    <property type="match status" value="1"/>
</dbReference>
<evidence type="ECO:0000313" key="4">
    <source>
        <dbReference type="EMBL" id="CAA9212016.1"/>
    </source>
</evidence>
<evidence type="ECO:0000256" key="1">
    <source>
        <dbReference type="SAM" id="Coils"/>
    </source>
</evidence>
<proteinExistence type="predicted"/>
<feature type="coiled-coil region" evidence="1">
    <location>
        <begin position="8"/>
        <end position="78"/>
    </location>
</feature>
<name>A0A6J4H214_9BACT</name>
<accession>A0A6J4H214</accession>
<protein>
    <recommendedName>
        <fullName evidence="3">2TM domain-containing protein</fullName>
    </recommendedName>
</protein>
<keyword evidence="1" id="KW-0175">Coiled coil</keyword>
<sequence>MQKQTYRKDEAEQILTEAVRRAAQAETSSPAGEISHERLLAMAEELGVDAATLEAVLRDQESQREAEKEREVEQQERRDFAAHRRGKFWPQVWSYISVNALLLGINLLTNDWQISWAVWPMLGWGVGLFGQAVNLLPAGGEAFENAFQEWRKAQRRKAKRKAQEQAASDSSTGK</sequence>